<dbReference type="Proteomes" id="UP000011602">
    <property type="component" value="Unassembled WGS sequence"/>
</dbReference>
<evidence type="ECO:0000256" key="1">
    <source>
        <dbReference type="SAM" id="MobiDB-lite"/>
    </source>
</evidence>
<dbReference type="PANTHER" id="PTHR20275">
    <property type="entry name" value="NAD KINASE"/>
    <property type="match status" value="1"/>
</dbReference>
<comment type="caution">
    <text evidence="2">The sequence shown here is derived from an EMBL/GenBank/DDBJ whole genome shotgun (WGS) entry which is preliminary data.</text>
</comment>
<dbReference type="EMBL" id="AOHZ01000015">
    <property type="protein sequence ID" value="ELY61071.1"/>
    <property type="molecule type" value="Genomic_DNA"/>
</dbReference>
<organism evidence="2 3">
    <name type="scientific">Natronolimnohabitans innermongolicus JCM 12255</name>
    <dbReference type="NCBI Taxonomy" id="1227499"/>
    <lineage>
        <taxon>Archaea</taxon>
        <taxon>Methanobacteriati</taxon>
        <taxon>Methanobacteriota</taxon>
        <taxon>Stenosarchaea group</taxon>
        <taxon>Halobacteria</taxon>
        <taxon>Halobacteriales</taxon>
        <taxon>Natrialbaceae</taxon>
        <taxon>Natronolimnohabitans</taxon>
    </lineage>
</organism>
<sequence length="279" mass="28748">MDAAWSDAEEPLVGIVTDDESSPTITTREADALESTLRAHDARSVRGSRSDVLAADPSLLVAGGEPALSALARAGPDAPVLPVGDVDGIETVRADRAPAALESLLAIEGRSDCNFVRHPILGLEIERGGGSDAGDSNPERGDSDDAYRALFDVTLVTDQPARISEFAVASRGEPVETVRADGIVAATPAGSHGYASAISGPQLSTAVDAVVVAPIAPFVTNASRWVLPDESLSLSVERDECEIAVVADDRLLETVGLGSRVSLDVDGTLSTVVPSASDD</sequence>
<dbReference type="Gene3D" id="2.60.200.30">
    <property type="entry name" value="Probable inorganic polyphosphate/atp-NAD kinase, domain 2"/>
    <property type="match status" value="1"/>
</dbReference>
<dbReference type="SUPFAM" id="SSF111331">
    <property type="entry name" value="NAD kinase/diacylglycerol kinase-like"/>
    <property type="match status" value="1"/>
</dbReference>
<dbReference type="Pfam" id="PF20143">
    <property type="entry name" value="NAD_kinase_C"/>
    <property type="match status" value="1"/>
</dbReference>
<proteinExistence type="predicted"/>
<dbReference type="PATRIC" id="fig|1227499.3.peg.633"/>
<evidence type="ECO:0000313" key="2">
    <source>
        <dbReference type="EMBL" id="ELY61071.1"/>
    </source>
</evidence>
<accession>L9XI50</accession>
<dbReference type="AlphaFoldDB" id="L9XI50"/>
<dbReference type="InterPro" id="IPR017437">
    <property type="entry name" value="ATP-NAD_kinase_PpnK-typ_C"/>
</dbReference>
<protein>
    <submittedName>
        <fullName evidence="2">ATP-NAD/AcoX kinase</fullName>
    </submittedName>
</protein>
<dbReference type="RefSeq" id="WP_007257929.1">
    <property type="nucleotide sequence ID" value="NZ_AOHZ01000015.1"/>
</dbReference>
<reference evidence="2 3" key="1">
    <citation type="journal article" date="2014" name="PLoS Genet.">
        <title>Phylogenetically driven sequencing of extremely halophilic archaea reveals strategies for static and dynamic osmo-response.</title>
        <authorList>
            <person name="Becker E.A."/>
            <person name="Seitzer P.M."/>
            <person name="Tritt A."/>
            <person name="Larsen D."/>
            <person name="Krusor M."/>
            <person name="Yao A.I."/>
            <person name="Wu D."/>
            <person name="Madern D."/>
            <person name="Eisen J.A."/>
            <person name="Darling A.E."/>
            <person name="Facciotti M.T."/>
        </authorList>
    </citation>
    <scope>NUCLEOTIDE SEQUENCE [LARGE SCALE GENOMIC DNA]</scope>
    <source>
        <strain evidence="2 3">JCM 12255</strain>
    </source>
</reference>
<gene>
    <name evidence="2" type="ORF">C493_03095</name>
</gene>
<dbReference type="GO" id="GO:0006741">
    <property type="term" value="P:NADP+ biosynthetic process"/>
    <property type="evidence" value="ECO:0007669"/>
    <property type="project" value="TreeGrafter"/>
</dbReference>
<dbReference type="GO" id="GO:0019674">
    <property type="term" value="P:NAD+ metabolic process"/>
    <property type="evidence" value="ECO:0007669"/>
    <property type="project" value="InterPro"/>
</dbReference>
<dbReference type="PANTHER" id="PTHR20275:SF43">
    <property type="entry name" value="BIFUNCTIONAL NADP PHOSPHATASE_NAD KINASE"/>
    <property type="match status" value="1"/>
</dbReference>
<feature type="region of interest" description="Disordered" evidence="1">
    <location>
        <begin position="1"/>
        <end position="25"/>
    </location>
</feature>
<evidence type="ECO:0000313" key="3">
    <source>
        <dbReference type="Proteomes" id="UP000011602"/>
    </source>
</evidence>
<keyword evidence="3" id="KW-1185">Reference proteome</keyword>
<name>L9XI50_9EURY</name>
<keyword evidence="2" id="KW-0418">Kinase</keyword>
<keyword evidence="2" id="KW-0808">Transferase</keyword>
<dbReference type="eggNOG" id="arCOG01348">
    <property type="taxonomic scope" value="Archaea"/>
</dbReference>
<dbReference type="STRING" id="1227499.C493_03095"/>
<dbReference type="GO" id="GO:0003951">
    <property type="term" value="F:NAD+ kinase activity"/>
    <property type="evidence" value="ECO:0007669"/>
    <property type="project" value="InterPro"/>
</dbReference>
<dbReference type="OrthoDB" id="170401at2157"/>
<dbReference type="InterPro" id="IPR016064">
    <property type="entry name" value="NAD/diacylglycerol_kinase_sf"/>
</dbReference>